<protein>
    <recommendedName>
        <fullName evidence="2">DED domain-containing protein</fullName>
    </recommendedName>
</protein>
<gene>
    <name evidence="3" type="ORF">OVA965_LOCUS23115</name>
    <name evidence="4" type="ORF">TMI583_LOCUS23831</name>
</gene>
<dbReference type="GO" id="GO:0042981">
    <property type="term" value="P:regulation of apoptotic process"/>
    <property type="evidence" value="ECO:0007669"/>
    <property type="project" value="InterPro"/>
</dbReference>
<dbReference type="CDD" id="cd00045">
    <property type="entry name" value="DED"/>
    <property type="match status" value="1"/>
</dbReference>
<evidence type="ECO:0000313" key="4">
    <source>
        <dbReference type="EMBL" id="CAF3993342.1"/>
    </source>
</evidence>
<keyword evidence="1" id="KW-0053">Apoptosis</keyword>
<name>A0A8S2EBM7_9BILA</name>
<evidence type="ECO:0000313" key="3">
    <source>
        <dbReference type="EMBL" id="CAF1182111.1"/>
    </source>
</evidence>
<feature type="domain" description="DED" evidence="2">
    <location>
        <begin position="6"/>
        <end position="82"/>
    </location>
</feature>
<dbReference type="SMART" id="SM00031">
    <property type="entry name" value="DED"/>
    <property type="match status" value="1"/>
</dbReference>
<dbReference type="InterPro" id="IPR001875">
    <property type="entry name" value="DED_dom"/>
</dbReference>
<organism evidence="3 5">
    <name type="scientific">Didymodactylos carnosus</name>
    <dbReference type="NCBI Taxonomy" id="1234261"/>
    <lineage>
        <taxon>Eukaryota</taxon>
        <taxon>Metazoa</taxon>
        <taxon>Spiralia</taxon>
        <taxon>Gnathifera</taxon>
        <taxon>Rotifera</taxon>
        <taxon>Eurotatoria</taxon>
        <taxon>Bdelloidea</taxon>
        <taxon>Philodinida</taxon>
        <taxon>Philodinidae</taxon>
        <taxon>Didymodactylos</taxon>
    </lineage>
</organism>
<dbReference type="Pfam" id="PF01335">
    <property type="entry name" value="DED"/>
    <property type="match status" value="1"/>
</dbReference>
<evidence type="ECO:0000259" key="2">
    <source>
        <dbReference type="PROSITE" id="PS50168"/>
    </source>
</evidence>
<dbReference type="AlphaFoldDB" id="A0A8S2EBM7"/>
<dbReference type="SUPFAM" id="SSF47986">
    <property type="entry name" value="DEATH domain"/>
    <property type="match status" value="1"/>
</dbReference>
<proteinExistence type="predicted"/>
<sequence length="336" mass="39092">MGDGKDFRGLLLHIHFALSDEDAKNLKFMVGNDIPRRLENKDLIEVFSELIQRNKISPDNFDYLIKQLETIERPDLAEHLKEYKRVVVTAEMQSSCTREIPKNDILSLLMQDQEKEQPEPIQKGSLDNEFLSDSHGGRAKRHIATQKNQYWQLLQQAYNERNTIIVLERQRESGLVAYYLTEYTYFKEPSSSFLSYYLLTTNSSMHGRSIMFDGSPHLTLIDGESPTSYSTEQKDGKRGITVTLNNAKRLLNNFKMNETLSMQISLIIFNVCASRNVSKKNRDEDEIESYIEFMTYLNNLKLSMARKPKLIIIRLKEDAQTAVWDKLMHEYNEPSE</sequence>
<dbReference type="PROSITE" id="PS50168">
    <property type="entry name" value="DED"/>
    <property type="match status" value="1"/>
</dbReference>
<comment type="caution">
    <text evidence="3">The sequence shown here is derived from an EMBL/GenBank/DDBJ whole genome shotgun (WGS) entry which is preliminary data.</text>
</comment>
<dbReference type="PANTHER" id="PTHR48169:SF7">
    <property type="entry name" value="CASPASE 10"/>
    <property type="match status" value="1"/>
</dbReference>
<evidence type="ECO:0000313" key="5">
    <source>
        <dbReference type="Proteomes" id="UP000677228"/>
    </source>
</evidence>
<dbReference type="Proteomes" id="UP000677228">
    <property type="component" value="Unassembled WGS sequence"/>
</dbReference>
<dbReference type="Gene3D" id="1.10.533.10">
    <property type="entry name" value="Death Domain, Fas"/>
    <property type="match status" value="1"/>
</dbReference>
<dbReference type="Proteomes" id="UP000682733">
    <property type="component" value="Unassembled WGS sequence"/>
</dbReference>
<dbReference type="PANTHER" id="PTHR48169">
    <property type="entry name" value="DED DOMAIN-CONTAINING PROTEIN"/>
    <property type="match status" value="1"/>
</dbReference>
<dbReference type="EMBL" id="CAJOBA010034850">
    <property type="protein sequence ID" value="CAF3993342.1"/>
    <property type="molecule type" value="Genomic_DNA"/>
</dbReference>
<dbReference type="InterPro" id="IPR011029">
    <property type="entry name" value="DEATH-like_dom_sf"/>
</dbReference>
<dbReference type="EMBL" id="CAJNOK010013324">
    <property type="protein sequence ID" value="CAF1182111.1"/>
    <property type="molecule type" value="Genomic_DNA"/>
</dbReference>
<evidence type="ECO:0000256" key="1">
    <source>
        <dbReference type="ARBA" id="ARBA00022703"/>
    </source>
</evidence>
<accession>A0A8S2EBM7</accession>
<reference evidence="3" key="1">
    <citation type="submission" date="2021-02" db="EMBL/GenBank/DDBJ databases">
        <authorList>
            <person name="Nowell W R."/>
        </authorList>
    </citation>
    <scope>NUCLEOTIDE SEQUENCE</scope>
</reference>
<dbReference type="GO" id="GO:0006915">
    <property type="term" value="P:apoptotic process"/>
    <property type="evidence" value="ECO:0007669"/>
    <property type="project" value="UniProtKB-KW"/>
</dbReference>